<dbReference type="STRING" id="150374.A0A0M8N9J3"/>
<dbReference type="InterPro" id="IPR036887">
    <property type="entry name" value="HTH_APSES_sf"/>
</dbReference>
<dbReference type="Proteomes" id="UP000053831">
    <property type="component" value="Unassembled WGS sequence"/>
</dbReference>
<evidence type="ECO:0000256" key="3">
    <source>
        <dbReference type="ARBA" id="ARBA00023321"/>
    </source>
</evidence>
<dbReference type="GO" id="GO:0003677">
    <property type="term" value="F:DNA binding"/>
    <property type="evidence" value="ECO:0007669"/>
    <property type="project" value="InterPro"/>
</dbReference>
<dbReference type="GO" id="GO:0044820">
    <property type="term" value="P:mitotic telomere tethering at nuclear periphery"/>
    <property type="evidence" value="ECO:0007669"/>
    <property type="project" value="TreeGrafter"/>
</dbReference>
<sequence length="392" mass="42020">MVGSDEAEINHNLGYFDYAHLRAPMPKGIISEIFKSCPNSYFLMRRSFDGYISATGMFKATYPWASASEEEAERKFIKAQPTTSPEETAGNIWIPPEAALALAEEYDIGIWIQALLDPSKIPTAQAPDASPKNITAPPKFERIKAVAQLVPPTPTRRSRRSVSPTKSSTTNAAANSTTSTTSTRRATASPRKRTTRTRAAAAAAAAETSKESTPGFDSELKEERKDETVLKSIEFEPALLFPSKKEGAAAAAAAPVKKEAAAIEELPKELVFRKLDEENPLFGGMPPSAEEVAEMMATAGEMVDKQRSEAKEALHLEGVIPEDESASAESAAKASTDKSKRKADDGAAGEDESGEGKSSGEQAEGEGEQPRWKKAKTTDAPVASQSGHLFLG</sequence>
<evidence type="ECO:0000256" key="1">
    <source>
        <dbReference type="ARBA" id="ARBA00004123"/>
    </source>
</evidence>
<dbReference type="OrthoDB" id="5346159at2759"/>
<dbReference type="SUPFAM" id="SSF54616">
    <property type="entry name" value="DNA-binding domain of Mlu1-box binding protein MBP1"/>
    <property type="match status" value="1"/>
</dbReference>
<reference evidence="6 7" key="1">
    <citation type="submission" date="2015-07" db="EMBL/GenBank/DDBJ databases">
        <title>The genome of the fungus Escovopsis weberi, a specialized disease agent of ant agriculture.</title>
        <authorList>
            <person name="de Man T.J."/>
            <person name="Stajich J.E."/>
            <person name="Kubicek C.P."/>
            <person name="Chenthamara K."/>
            <person name="Atanasova L."/>
            <person name="Druzhinina I.S."/>
            <person name="Birnbaum S."/>
            <person name="Barribeau S.M."/>
            <person name="Teiling C."/>
            <person name="Suen G."/>
            <person name="Currie C."/>
            <person name="Gerardo N.M."/>
        </authorList>
    </citation>
    <scope>NUCLEOTIDE SEQUENCE [LARGE SCALE GENOMIC DNA]</scope>
</reference>
<dbReference type="PANTHER" id="PTHR38044">
    <property type="entry name" value="BOUQUET FORMATION PROTEIN 4"/>
    <property type="match status" value="1"/>
</dbReference>
<dbReference type="InterPro" id="IPR018004">
    <property type="entry name" value="KilA/APSES_HTH"/>
</dbReference>
<dbReference type="GO" id="GO:0070197">
    <property type="term" value="P:meiotic attachment of telomere to nuclear envelope"/>
    <property type="evidence" value="ECO:0007669"/>
    <property type="project" value="InterPro"/>
</dbReference>
<feature type="compositionally biased region" description="Low complexity" evidence="4">
    <location>
        <begin position="197"/>
        <end position="213"/>
    </location>
</feature>
<name>A0A0M8N9J3_ESCWE</name>
<accession>A0A0M8N9J3</accession>
<comment type="subcellular location">
    <subcellularLocation>
        <location evidence="1">Nucleus</location>
    </subcellularLocation>
</comment>
<dbReference type="GO" id="GO:0030435">
    <property type="term" value="P:sporulation resulting in formation of a cellular spore"/>
    <property type="evidence" value="ECO:0007669"/>
    <property type="project" value="UniProtKB-KW"/>
</dbReference>
<keyword evidence="2" id="KW-0749">Sporulation</keyword>
<protein>
    <submittedName>
        <fullName evidence="6">Bouquet formation protein 4</fullName>
    </submittedName>
</protein>
<comment type="caution">
    <text evidence="6">The sequence shown here is derived from an EMBL/GenBank/DDBJ whole genome shotgun (WGS) entry which is preliminary data.</text>
</comment>
<keyword evidence="7" id="KW-1185">Reference proteome</keyword>
<feature type="region of interest" description="Disordered" evidence="4">
    <location>
        <begin position="147"/>
        <end position="226"/>
    </location>
</feature>
<dbReference type="PANTHER" id="PTHR38044:SF1">
    <property type="entry name" value="BOUQUET FORMATION PROTEIN 4"/>
    <property type="match status" value="1"/>
</dbReference>
<dbReference type="InterPro" id="IPR037548">
    <property type="entry name" value="Bqt4"/>
</dbReference>
<dbReference type="GO" id="GO:0048315">
    <property type="term" value="P:conidium formation"/>
    <property type="evidence" value="ECO:0007669"/>
    <property type="project" value="UniProtKB-KW"/>
</dbReference>
<proteinExistence type="predicted"/>
<feature type="region of interest" description="Disordered" evidence="4">
    <location>
        <begin position="301"/>
        <end position="392"/>
    </location>
</feature>
<evidence type="ECO:0000256" key="4">
    <source>
        <dbReference type="SAM" id="MobiDB-lite"/>
    </source>
</evidence>
<dbReference type="GO" id="GO:1990862">
    <property type="term" value="C:nuclear membrane complex Bqt3-Bqt4"/>
    <property type="evidence" value="ECO:0007669"/>
    <property type="project" value="InterPro"/>
</dbReference>
<evidence type="ECO:0000256" key="2">
    <source>
        <dbReference type="ARBA" id="ARBA00022969"/>
    </source>
</evidence>
<feature type="compositionally biased region" description="Basic and acidic residues" evidence="4">
    <location>
        <begin position="302"/>
        <end position="315"/>
    </location>
</feature>
<evidence type="ECO:0000313" key="7">
    <source>
        <dbReference type="Proteomes" id="UP000053831"/>
    </source>
</evidence>
<feature type="compositionally biased region" description="Basic and acidic residues" evidence="4">
    <location>
        <begin position="335"/>
        <end position="345"/>
    </location>
</feature>
<dbReference type="InterPro" id="IPR003163">
    <property type="entry name" value="Tscrpt_reg_HTH_APSES-type"/>
</dbReference>
<feature type="domain" description="HTH APSES-type" evidence="5">
    <location>
        <begin position="20"/>
        <end position="127"/>
    </location>
</feature>
<evidence type="ECO:0000313" key="6">
    <source>
        <dbReference type="EMBL" id="KOS22811.1"/>
    </source>
</evidence>
<dbReference type="PROSITE" id="PS51299">
    <property type="entry name" value="HTH_APSES"/>
    <property type="match status" value="1"/>
</dbReference>
<dbReference type="SMART" id="SM01252">
    <property type="entry name" value="KilA-N"/>
    <property type="match status" value="1"/>
</dbReference>
<organism evidence="6 7">
    <name type="scientific">Escovopsis weberi</name>
    <dbReference type="NCBI Taxonomy" id="150374"/>
    <lineage>
        <taxon>Eukaryota</taxon>
        <taxon>Fungi</taxon>
        <taxon>Dikarya</taxon>
        <taxon>Ascomycota</taxon>
        <taxon>Pezizomycotina</taxon>
        <taxon>Sordariomycetes</taxon>
        <taxon>Hypocreomycetidae</taxon>
        <taxon>Hypocreales</taxon>
        <taxon>Hypocreaceae</taxon>
        <taxon>Escovopsis</taxon>
    </lineage>
</organism>
<evidence type="ECO:0000259" key="5">
    <source>
        <dbReference type="PROSITE" id="PS51299"/>
    </source>
</evidence>
<gene>
    <name evidence="6" type="ORF">ESCO_003891</name>
</gene>
<dbReference type="Gene3D" id="3.10.260.10">
    <property type="entry name" value="Transcription regulator HTH, APSES-type DNA-binding domain"/>
    <property type="match status" value="1"/>
</dbReference>
<keyword evidence="3" id="KW-0183">Conidiation</keyword>
<dbReference type="AlphaFoldDB" id="A0A0M8N9J3"/>
<feature type="compositionally biased region" description="Polar residues" evidence="4">
    <location>
        <begin position="383"/>
        <end position="392"/>
    </location>
</feature>
<dbReference type="EMBL" id="LGSR01000002">
    <property type="protein sequence ID" value="KOS22811.1"/>
    <property type="molecule type" value="Genomic_DNA"/>
</dbReference>
<feature type="compositionally biased region" description="Low complexity" evidence="4">
    <location>
        <begin position="161"/>
        <end position="189"/>
    </location>
</feature>